<dbReference type="EMBL" id="JAKOGI010000073">
    <property type="protein sequence ID" value="KAJ8445656.1"/>
    <property type="molecule type" value="Genomic_DNA"/>
</dbReference>
<comment type="caution">
    <text evidence="1">The sequence shown here is derived from an EMBL/GenBank/DDBJ whole genome shotgun (WGS) entry which is preliminary data.</text>
</comment>
<sequence>MREMADYVRESFVWCWRSALRSLRPLPEGFHALCPRFSLFEAKGMATDFELPKIVQATFYAMLLNVTVELGVAHSFTAEGLKSTLVGSFRPRPQAASLRLPRPMASFAVKVARRYACDSNLSEMMPTIFYTMVIDDAADLGRSRKLTIDVIMGAMQKLDWGLMEAWLEDNDQRLHKA</sequence>
<reference evidence="1" key="1">
    <citation type="submission" date="2022-04" db="EMBL/GenBank/DDBJ databases">
        <title>Carnegiea gigantea Genome sequencing and assembly v2.</title>
        <authorList>
            <person name="Copetti D."/>
            <person name="Sanderson M.J."/>
            <person name="Burquez A."/>
            <person name="Wojciechowski M.F."/>
        </authorList>
    </citation>
    <scope>NUCLEOTIDE SEQUENCE</scope>
    <source>
        <strain evidence="1">SGP5-SGP5p</strain>
        <tissue evidence="1">Aerial part</tissue>
    </source>
</reference>
<accession>A0A9Q1KMV3</accession>
<keyword evidence="2" id="KW-1185">Reference proteome</keyword>
<dbReference type="Proteomes" id="UP001153076">
    <property type="component" value="Unassembled WGS sequence"/>
</dbReference>
<protein>
    <submittedName>
        <fullName evidence="1">Uncharacterized protein</fullName>
    </submittedName>
</protein>
<evidence type="ECO:0000313" key="1">
    <source>
        <dbReference type="EMBL" id="KAJ8445656.1"/>
    </source>
</evidence>
<evidence type="ECO:0000313" key="2">
    <source>
        <dbReference type="Proteomes" id="UP001153076"/>
    </source>
</evidence>
<proteinExistence type="predicted"/>
<name>A0A9Q1KMV3_9CARY</name>
<organism evidence="1 2">
    <name type="scientific">Carnegiea gigantea</name>
    <dbReference type="NCBI Taxonomy" id="171969"/>
    <lineage>
        <taxon>Eukaryota</taxon>
        <taxon>Viridiplantae</taxon>
        <taxon>Streptophyta</taxon>
        <taxon>Embryophyta</taxon>
        <taxon>Tracheophyta</taxon>
        <taxon>Spermatophyta</taxon>
        <taxon>Magnoliopsida</taxon>
        <taxon>eudicotyledons</taxon>
        <taxon>Gunneridae</taxon>
        <taxon>Pentapetalae</taxon>
        <taxon>Caryophyllales</taxon>
        <taxon>Cactineae</taxon>
        <taxon>Cactaceae</taxon>
        <taxon>Cactoideae</taxon>
        <taxon>Echinocereeae</taxon>
        <taxon>Carnegiea</taxon>
    </lineage>
</organism>
<gene>
    <name evidence="1" type="ORF">Cgig2_007132</name>
</gene>
<dbReference type="AlphaFoldDB" id="A0A9Q1KMV3"/>